<dbReference type="Gene3D" id="3.40.50.2300">
    <property type="match status" value="1"/>
</dbReference>
<evidence type="ECO:0000313" key="5">
    <source>
        <dbReference type="Proteomes" id="UP000321533"/>
    </source>
</evidence>
<keyword evidence="5" id="KW-1185">Reference proteome</keyword>
<dbReference type="InterPro" id="IPR050595">
    <property type="entry name" value="Bact_response_regulator"/>
</dbReference>
<dbReference type="PROSITE" id="PS50110">
    <property type="entry name" value="RESPONSE_REGULATORY"/>
    <property type="match status" value="1"/>
</dbReference>
<dbReference type="PANTHER" id="PTHR44591">
    <property type="entry name" value="STRESS RESPONSE REGULATOR PROTEIN 1"/>
    <property type="match status" value="1"/>
</dbReference>
<evidence type="ECO:0000313" key="4">
    <source>
        <dbReference type="EMBL" id="QEC65935.1"/>
    </source>
</evidence>
<dbReference type="Pfam" id="PF00072">
    <property type="entry name" value="Response_reg"/>
    <property type="match status" value="1"/>
</dbReference>
<gene>
    <name evidence="4" type="ORF">FRZ67_00935</name>
</gene>
<name>A0A5B8V4I0_9BACT</name>
<sequence>MQYKKNKMILIVDDSYLIIERLTDMLNELEQVDSISHAFTVTAALEILEQTTPDIILLDINLPDTSGIELLRIVKEKYPSITVAMLTNNANDYYRQLCLKLGADHFVDKSKDFDMIPDIITALEA</sequence>
<dbReference type="SUPFAM" id="SSF52172">
    <property type="entry name" value="CheY-like"/>
    <property type="match status" value="1"/>
</dbReference>
<dbReference type="SMART" id="SM00448">
    <property type="entry name" value="REC"/>
    <property type="match status" value="1"/>
</dbReference>
<keyword evidence="1 2" id="KW-0597">Phosphoprotein</keyword>
<proteinExistence type="predicted"/>
<organism evidence="4 5">
    <name type="scientific">Panacibacter ginsenosidivorans</name>
    <dbReference type="NCBI Taxonomy" id="1813871"/>
    <lineage>
        <taxon>Bacteria</taxon>
        <taxon>Pseudomonadati</taxon>
        <taxon>Bacteroidota</taxon>
        <taxon>Chitinophagia</taxon>
        <taxon>Chitinophagales</taxon>
        <taxon>Chitinophagaceae</taxon>
        <taxon>Panacibacter</taxon>
    </lineage>
</organism>
<evidence type="ECO:0000256" key="1">
    <source>
        <dbReference type="ARBA" id="ARBA00022553"/>
    </source>
</evidence>
<feature type="domain" description="Response regulatory" evidence="3">
    <location>
        <begin position="8"/>
        <end position="124"/>
    </location>
</feature>
<dbReference type="InterPro" id="IPR058245">
    <property type="entry name" value="NreC/VraR/RcsB-like_REC"/>
</dbReference>
<reference evidence="4 5" key="1">
    <citation type="journal article" date="2016" name="Int. J. Syst. Evol. Microbiol.">
        <title>Panacibacter ginsenosidivorans gen. nov., sp. nov., with ginsenoside converting activity isolated from soil of a ginseng field.</title>
        <authorList>
            <person name="Siddiqi M.Z."/>
            <person name="Muhammad Shafi S."/>
            <person name="Choi K.D."/>
            <person name="Im W.T."/>
        </authorList>
    </citation>
    <scope>NUCLEOTIDE SEQUENCE [LARGE SCALE GENOMIC DNA]</scope>
    <source>
        <strain evidence="4 5">Gsoil1550</strain>
    </source>
</reference>
<dbReference type="KEGG" id="pgin:FRZ67_00935"/>
<dbReference type="EMBL" id="CP042435">
    <property type="protein sequence ID" value="QEC65935.1"/>
    <property type="molecule type" value="Genomic_DNA"/>
</dbReference>
<feature type="modified residue" description="4-aspartylphosphate" evidence="2">
    <location>
        <position position="59"/>
    </location>
</feature>
<dbReference type="Proteomes" id="UP000321533">
    <property type="component" value="Chromosome"/>
</dbReference>
<protein>
    <submittedName>
        <fullName evidence="4">Response regulator transcription factor</fullName>
    </submittedName>
</protein>
<accession>A0A5B8V4I0</accession>
<dbReference type="AlphaFoldDB" id="A0A5B8V4I0"/>
<dbReference type="InterPro" id="IPR011006">
    <property type="entry name" value="CheY-like_superfamily"/>
</dbReference>
<dbReference type="InterPro" id="IPR001789">
    <property type="entry name" value="Sig_transdc_resp-reg_receiver"/>
</dbReference>
<evidence type="ECO:0000256" key="2">
    <source>
        <dbReference type="PROSITE-ProRule" id="PRU00169"/>
    </source>
</evidence>
<dbReference type="GO" id="GO:0000160">
    <property type="term" value="P:phosphorelay signal transduction system"/>
    <property type="evidence" value="ECO:0007669"/>
    <property type="project" value="InterPro"/>
</dbReference>
<dbReference type="PANTHER" id="PTHR44591:SF3">
    <property type="entry name" value="RESPONSE REGULATORY DOMAIN-CONTAINING PROTEIN"/>
    <property type="match status" value="1"/>
</dbReference>
<dbReference type="CDD" id="cd17535">
    <property type="entry name" value="REC_NarL-like"/>
    <property type="match status" value="1"/>
</dbReference>
<evidence type="ECO:0000259" key="3">
    <source>
        <dbReference type="PROSITE" id="PS50110"/>
    </source>
</evidence>